<dbReference type="CDD" id="cd02440">
    <property type="entry name" value="AdoMet_MTases"/>
    <property type="match status" value="1"/>
</dbReference>
<dbReference type="InterPro" id="IPR029063">
    <property type="entry name" value="SAM-dependent_MTases_sf"/>
</dbReference>
<organism evidence="2 3">
    <name type="scientific">Limnoraphis robusta CS-951</name>
    <dbReference type="NCBI Taxonomy" id="1637645"/>
    <lineage>
        <taxon>Bacteria</taxon>
        <taxon>Bacillati</taxon>
        <taxon>Cyanobacteriota</taxon>
        <taxon>Cyanophyceae</taxon>
        <taxon>Oscillatoriophycideae</taxon>
        <taxon>Oscillatoriales</taxon>
        <taxon>Sirenicapillariaceae</taxon>
        <taxon>Limnoraphis</taxon>
    </lineage>
</organism>
<sequence>MIVNSNFPETADIETSSEGYASRFSGAVGTWMLNIQTEATLQMLQDYPQATVLDVGGGHGQITAPLIENGYQVTVLGSSEVCQARIQPWLETNRCSFQVGNVLDLPYPDNAFDVVISYRFLAHVTQWEKFLSELTRVAKKAVIVDYPTVRSVNSIAPYLFKLKKGLEGNTRPFISYQESTLLNYFKAVGWQQTGRYAQFFWPMVLHRTLKSPGLSSQLEQSMRVLGLTYWLGSPIVAKFTPR</sequence>
<dbReference type="Pfam" id="PF08241">
    <property type="entry name" value="Methyltransf_11"/>
    <property type="match status" value="1"/>
</dbReference>
<dbReference type="PANTHER" id="PTHR43591">
    <property type="entry name" value="METHYLTRANSFERASE"/>
    <property type="match status" value="1"/>
</dbReference>
<dbReference type="GO" id="GO:0032259">
    <property type="term" value="P:methylation"/>
    <property type="evidence" value="ECO:0007669"/>
    <property type="project" value="UniProtKB-KW"/>
</dbReference>
<comment type="caution">
    <text evidence="2">The sequence shown here is derived from an EMBL/GenBank/DDBJ whole genome shotgun (WGS) entry which is preliminary data.</text>
</comment>
<feature type="domain" description="Methyltransferase type 11" evidence="1">
    <location>
        <begin position="53"/>
        <end position="140"/>
    </location>
</feature>
<gene>
    <name evidence="2" type="ORF">WN50_23370</name>
</gene>
<reference evidence="2 3" key="1">
    <citation type="submission" date="2015-06" db="EMBL/GenBank/DDBJ databases">
        <title>Draft genome assembly of filamentous brackish cyanobacterium Limnoraphis robusta strain CS-951.</title>
        <authorList>
            <person name="Willis A."/>
            <person name="Parks M."/>
            <person name="Burford M.A."/>
        </authorList>
    </citation>
    <scope>NUCLEOTIDE SEQUENCE [LARGE SCALE GENOMIC DNA]</scope>
    <source>
        <strain evidence="2 3">CS-951</strain>
    </source>
</reference>
<dbReference type="GO" id="GO:0008757">
    <property type="term" value="F:S-adenosylmethionine-dependent methyltransferase activity"/>
    <property type="evidence" value="ECO:0007669"/>
    <property type="project" value="InterPro"/>
</dbReference>
<proteinExistence type="predicted"/>
<keyword evidence="2" id="KW-0808">Transferase</keyword>
<evidence type="ECO:0000313" key="2">
    <source>
        <dbReference type="EMBL" id="KKD35781.1"/>
    </source>
</evidence>
<keyword evidence="2" id="KW-0489">Methyltransferase</keyword>
<evidence type="ECO:0000313" key="3">
    <source>
        <dbReference type="Proteomes" id="UP000033607"/>
    </source>
</evidence>
<dbReference type="EMBL" id="LATL02000286">
    <property type="protein sequence ID" value="KKD35781.1"/>
    <property type="molecule type" value="Genomic_DNA"/>
</dbReference>
<name>A0A0F5YA16_9CYAN</name>
<accession>A0A0F5YA16</accession>
<dbReference type="AlphaFoldDB" id="A0A0F5YA16"/>
<dbReference type="Gene3D" id="3.40.50.150">
    <property type="entry name" value="Vaccinia Virus protein VP39"/>
    <property type="match status" value="1"/>
</dbReference>
<dbReference type="PATRIC" id="fig|1637645.4.peg.5647"/>
<dbReference type="RefSeq" id="WP_046281005.1">
    <property type="nucleotide sequence ID" value="NZ_LATL02000286.1"/>
</dbReference>
<protein>
    <submittedName>
        <fullName evidence="2">Methyltransferase</fullName>
    </submittedName>
</protein>
<evidence type="ECO:0000259" key="1">
    <source>
        <dbReference type="Pfam" id="PF08241"/>
    </source>
</evidence>
<dbReference type="SUPFAM" id="SSF53335">
    <property type="entry name" value="S-adenosyl-L-methionine-dependent methyltransferases"/>
    <property type="match status" value="1"/>
</dbReference>
<dbReference type="Proteomes" id="UP000033607">
    <property type="component" value="Unassembled WGS sequence"/>
</dbReference>
<dbReference type="InterPro" id="IPR013216">
    <property type="entry name" value="Methyltransf_11"/>
</dbReference>
<dbReference type="OrthoDB" id="528104at2"/>